<accession>A0A8S9QLD2</accession>
<organism evidence="1 2">
    <name type="scientific">Brassica cretica</name>
    <name type="common">Mustard</name>
    <dbReference type="NCBI Taxonomy" id="69181"/>
    <lineage>
        <taxon>Eukaryota</taxon>
        <taxon>Viridiplantae</taxon>
        <taxon>Streptophyta</taxon>
        <taxon>Embryophyta</taxon>
        <taxon>Tracheophyta</taxon>
        <taxon>Spermatophyta</taxon>
        <taxon>Magnoliopsida</taxon>
        <taxon>eudicotyledons</taxon>
        <taxon>Gunneridae</taxon>
        <taxon>Pentapetalae</taxon>
        <taxon>rosids</taxon>
        <taxon>malvids</taxon>
        <taxon>Brassicales</taxon>
        <taxon>Brassicaceae</taxon>
        <taxon>Brassiceae</taxon>
        <taxon>Brassica</taxon>
    </lineage>
</organism>
<name>A0A8S9QLD2_BRACR</name>
<reference evidence="1" key="1">
    <citation type="submission" date="2019-12" db="EMBL/GenBank/DDBJ databases">
        <title>Genome sequencing and annotation of Brassica cretica.</title>
        <authorList>
            <person name="Studholme D.J."/>
            <person name="Sarris P."/>
        </authorList>
    </citation>
    <scope>NUCLEOTIDE SEQUENCE</scope>
    <source>
        <strain evidence="1">PFS-109/04</strain>
        <tissue evidence="1">Leaf</tissue>
    </source>
</reference>
<protein>
    <submittedName>
        <fullName evidence="1">Uncharacterized protein</fullName>
    </submittedName>
</protein>
<dbReference type="EMBL" id="QGKX02000996">
    <property type="protein sequence ID" value="KAF3553203.1"/>
    <property type="molecule type" value="Genomic_DNA"/>
</dbReference>
<dbReference type="AlphaFoldDB" id="A0A8S9QLD2"/>
<evidence type="ECO:0000313" key="1">
    <source>
        <dbReference type="EMBL" id="KAF3553203.1"/>
    </source>
</evidence>
<proteinExistence type="predicted"/>
<dbReference type="Proteomes" id="UP000712600">
    <property type="component" value="Unassembled WGS sequence"/>
</dbReference>
<evidence type="ECO:0000313" key="2">
    <source>
        <dbReference type="Proteomes" id="UP000712600"/>
    </source>
</evidence>
<gene>
    <name evidence="1" type="ORF">F2Q69_00012464</name>
</gene>
<comment type="caution">
    <text evidence="1">The sequence shown here is derived from an EMBL/GenBank/DDBJ whole genome shotgun (WGS) entry which is preliminary data.</text>
</comment>
<sequence>MLVFVRGVCAVFVYDQPGHEATLVKQVLPEYHIDLISESSRVALLELSRSIRHFLRGSETSGLAMLLVQTCGAETFSSVSPNSRPGTTMFLYGIPMSLCLSIDIRKIRIGGTHKSSRLFSTSPYLTLGTRVKEVLPGGCKIADVLLFDPVEEELVTVPDKTISKELMDQEMVGASHGWGFFCARHDRSTSGFYAFIDIFEIYYVI</sequence>